<dbReference type="Proteomes" id="UP000261620">
    <property type="component" value="Unplaced"/>
</dbReference>
<feature type="transmembrane region" description="Helical" evidence="7">
    <location>
        <begin position="255"/>
        <end position="272"/>
    </location>
</feature>
<feature type="transmembrane region" description="Helical" evidence="7">
    <location>
        <begin position="316"/>
        <end position="339"/>
    </location>
</feature>
<dbReference type="Pfam" id="PF09815">
    <property type="entry name" value="XK-related"/>
    <property type="match status" value="1"/>
</dbReference>
<feature type="transmembrane region" description="Helical" evidence="7">
    <location>
        <begin position="284"/>
        <end position="304"/>
    </location>
</feature>
<dbReference type="InterPro" id="IPR018629">
    <property type="entry name" value="XK-rel"/>
</dbReference>
<evidence type="ECO:0000256" key="3">
    <source>
        <dbReference type="ARBA" id="ARBA00022475"/>
    </source>
</evidence>
<feature type="transmembrane region" description="Helical" evidence="7">
    <location>
        <begin position="46"/>
        <end position="69"/>
    </location>
</feature>
<evidence type="ECO:0000256" key="4">
    <source>
        <dbReference type="ARBA" id="ARBA00022692"/>
    </source>
</evidence>
<dbReference type="PANTHER" id="PTHR16024:SF19">
    <property type="entry name" value="XK-RELATED PROTEIN"/>
    <property type="match status" value="1"/>
</dbReference>
<accession>A0A3Q4BFL7</accession>
<evidence type="ECO:0000256" key="2">
    <source>
        <dbReference type="ARBA" id="ARBA00008789"/>
    </source>
</evidence>
<feature type="transmembrane region" description="Helical" evidence="7">
    <location>
        <begin position="197"/>
        <end position="218"/>
    </location>
</feature>
<dbReference type="GO" id="GO:0070782">
    <property type="term" value="P:phosphatidylserine exposure on apoptotic cell surface"/>
    <property type="evidence" value="ECO:0007669"/>
    <property type="project" value="TreeGrafter"/>
</dbReference>
<dbReference type="GO" id="GO:0005886">
    <property type="term" value="C:plasma membrane"/>
    <property type="evidence" value="ECO:0007669"/>
    <property type="project" value="UniProtKB-SubCell"/>
</dbReference>
<keyword evidence="3" id="KW-1003">Cell membrane</keyword>
<sequence length="399" mass="45688">SAAMGFFKYSWLDFLFTCLGLLVLLVDIVLDTLAIVTFYQEKAYMGLGLLLIFLLGSSFIVQVYSWLWYSDGSFKRETLVERCFSLKQLKLLHVLQLGIYFRLCESADFMLYLTKQNDSHTDFAVFLSHDLSLLRLIETFTESCPQLVLMVTIMLRRGQLSPAFGSAAAIGVSVTMYHRSLRSFVLNKKQQNIASSVVYFAWNMFLVSSRLAALALFASVMPCFVFTHFFCSWLLLFFFVWRSKTDFMESPGGEWLYRATVGLIWYFNWFNVAEGRTKFRALLYHGYILGDVCLLCSLWCWKMISTECPYFEISQLHAIITAVGVVAVNVTGLFLKILYYNCFHPNLTKEELIGEMDVKSPTGQGSAGVMDIDSNRIDSGPSPKHCNKRMRKLAENFYS</sequence>
<feature type="transmembrane region" description="Helical" evidence="7">
    <location>
        <begin position="224"/>
        <end position="243"/>
    </location>
</feature>
<feature type="transmembrane region" description="Helical" evidence="7">
    <location>
        <begin position="159"/>
        <end position="177"/>
    </location>
</feature>
<evidence type="ECO:0000256" key="5">
    <source>
        <dbReference type="ARBA" id="ARBA00022989"/>
    </source>
</evidence>
<dbReference type="Ensembl" id="ENSMMOT00000018283.1">
    <property type="protein sequence ID" value="ENSMMOP00000017990.1"/>
    <property type="gene ID" value="ENSMMOG00000013644.1"/>
</dbReference>
<keyword evidence="5 7" id="KW-1133">Transmembrane helix</keyword>
<evidence type="ECO:0000256" key="1">
    <source>
        <dbReference type="ARBA" id="ARBA00004651"/>
    </source>
</evidence>
<feature type="transmembrane region" description="Helical" evidence="7">
    <location>
        <begin position="14"/>
        <end position="39"/>
    </location>
</feature>
<comment type="subcellular location">
    <subcellularLocation>
        <location evidence="1">Cell membrane</location>
        <topology evidence="1">Multi-pass membrane protein</topology>
    </subcellularLocation>
    <subcellularLocation>
        <location evidence="7">Membrane</location>
        <topology evidence="7">Multi-pass membrane protein</topology>
    </subcellularLocation>
</comment>
<keyword evidence="9" id="KW-1185">Reference proteome</keyword>
<keyword evidence="4 7" id="KW-0812">Transmembrane</keyword>
<reference evidence="8" key="2">
    <citation type="submission" date="2025-09" db="UniProtKB">
        <authorList>
            <consortium name="Ensembl"/>
        </authorList>
    </citation>
    <scope>IDENTIFICATION</scope>
</reference>
<proteinExistence type="inferred from homology"/>
<organism evidence="8 9">
    <name type="scientific">Mola mola</name>
    <name type="common">Ocean sunfish</name>
    <name type="synonym">Tetraodon mola</name>
    <dbReference type="NCBI Taxonomy" id="94237"/>
    <lineage>
        <taxon>Eukaryota</taxon>
        <taxon>Metazoa</taxon>
        <taxon>Chordata</taxon>
        <taxon>Craniata</taxon>
        <taxon>Vertebrata</taxon>
        <taxon>Euteleostomi</taxon>
        <taxon>Actinopterygii</taxon>
        <taxon>Neopterygii</taxon>
        <taxon>Teleostei</taxon>
        <taxon>Neoteleostei</taxon>
        <taxon>Acanthomorphata</taxon>
        <taxon>Eupercaria</taxon>
        <taxon>Tetraodontiformes</taxon>
        <taxon>Molidae</taxon>
        <taxon>Mola</taxon>
    </lineage>
</organism>
<evidence type="ECO:0000313" key="8">
    <source>
        <dbReference type="Ensembl" id="ENSMMOP00000017990.1"/>
    </source>
</evidence>
<evidence type="ECO:0000256" key="7">
    <source>
        <dbReference type="RuleBase" id="RU910716"/>
    </source>
</evidence>
<name>A0A3Q4BFL7_MOLML</name>
<dbReference type="InterPro" id="IPR050895">
    <property type="entry name" value="XK-related_scramblase"/>
</dbReference>
<reference evidence="8" key="1">
    <citation type="submission" date="2025-08" db="UniProtKB">
        <authorList>
            <consortium name="Ensembl"/>
        </authorList>
    </citation>
    <scope>IDENTIFICATION</scope>
</reference>
<dbReference type="GO" id="GO:0043652">
    <property type="term" value="P:engulfment of apoptotic cell"/>
    <property type="evidence" value="ECO:0007669"/>
    <property type="project" value="TreeGrafter"/>
</dbReference>
<protein>
    <recommendedName>
        <fullName evidence="7">XK-related protein</fullName>
    </recommendedName>
</protein>
<dbReference type="GO" id="GO:1902742">
    <property type="term" value="P:apoptotic process involved in development"/>
    <property type="evidence" value="ECO:0007669"/>
    <property type="project" value="TreeGrafter"/>
</dbReference>
<comment type="similarity">
    <text evidence="2 7">Belongs to the XK family.</text>
</comment>
<dbReference type="AlphaFoldDB" id="A0A3Q4BFL7"/>
<evidence type="ECO:0000313" key="9">
    <source>
        <dbReference type="Proteomes" id="UP000261620"/>
    </source>
</evidence>
<keyword evidence="6 7" id="KW-0472">Membrane</keyword>
<dbReference type="PANTHER" id="PTHR16024">
    <property type="entry name" value="XK-RELATED PROTEIN"/>
    <property type="match status" value="1"/>
</dbReference>
<evidence type="ECO:0000256" key="6">
    <source>
        <dbReference type="ARBA" id="ARBA00023136"/>
    </source>
</evidence>